<dbReference type="EMBL" id="FZNS01000001">
    <property type="protein sequence ID" value="SNR33511.1"/>
    <property type="molecule type" value="Genomic_DNA"/>
</dbReference>
<protein>
    <submittedName>
        <fullName evidence="6">Protein involved in gliding motility GldA</fullName>
    </submittedName>
</protein>
<dbReference type="GO" id="GO:0016887">
    <property type="term" value="F:ATP hydrolysis activity"/>
    <property type="evidence" value="ECO:0007669"/>
    <property type="project" value="InterPro"/>
</dbReference>
<gene>
    <name evidence="6" type="ORF">SAMN06269173_101644</name>
</gene>
<comment type="similarity">
    <text evidence="1">Belongs to the ABC transporter superfamily.</text>
</comment>
<evidence type="ECO:0000313" key="7">
    <source>
        <dbReference type="Proteomes" id="UP000198310"/>
    </source>
</evidence>
<dbReference type="Pfam" id="PF00005">
    <property type="entry name" value="ABC_tran"/>
    <property type="match status" value="1"/>
</dbReference>
<sequence length="300" mass="32936">MVEVQHLTKTFGPQVAVNNISFTAGKGEILGFLGPNGAGKSTTMKIATGYLPPSAGTVVVDGYDVQTAPLEVRRRVGYLPEHNPLYLDMYVHEYLEFIGSVHGLKGSQRRQRVQQMVERVGLGREQNKLIGALSKGYRQRVGLAQALIHDPGVLILDEPTTGLDPNQIGEIRTLIRELGQDKTVIFSTHILPEVAALCSRAVIINRGQLVADSPVAELRARAAGEMVIRAEFEQPVDLNILAMLHGVNSVVLEKDSTYLIRAEFDQRAAISRIAASHGWVLLGLRQEEQSLEQVFQSLTK</sequence>
<proteinExistence type="inferred from homology"/>
<dbReference type="CDD" id="cd03230">
    <property type="entry name" value="ABC_DR_subfamily_A"/>
    <property type="match status" value="1"/>
</dbReference>
<dbReference type="Proteomes" id="UP000198310">
    <property type="component" value="Unassembled WGS sequence"/>
</dbReference>
<evidence type="ECO:0000313" key="6">
    <source>
        <dbReference type="EMBL" id="SNR33511.1"/>
    </source>
</evidence>
<dbReference type="Gene3D" id="3.40.50.300">
    <property type="entry name" value="P-loop containing nucleotide triphosphate hydrolases"/>
    <property type="match status" value="1"/>
</dbReference>
<organism evidence="6 7">
    <name type="scientific">Hymenobacter mucosus</name>
    <dbReference type="NCBI Taxonomy" id="1411120"/>
    <lineage>
        <taxon>Bacteria</taxon>
        <taxon>Pseudomonadati</taxon>
        <taxon>Bacteroidota</taxon>
        <taxon>Cytophagia</taxon>
        <taxon>Cytophagales</taxon>
        <taxon>Hymenobacteraceae</taxon>
        <taxon>Hymenobacter</taxon>
    </lineage>
</organism>
<dbReference type="InterPro" id="IPR003439">
    <property type="entry name" value="ABC_transporter-like_ATP-bd"/>
</dbReference>
<dbReference type="PANTHER" id="PTHR43335">
    <property type="entry name" value="ABC TRANSPORTER, ATP-BINDING PROTEIN"/>
    <property type="match status" value="1"/>
</dbReference>
<accession>A0A238VH36</accession>
<keyword evidence="4" id="KW-0067">ATP-binding</keyword>
<evidence type="ECO:0000256" key="1">
    <source>
        <dbReference type="ARBA" id="ARBA00005417"/>
    </source>
</evidence>
<dbReference type="SUPFAM" id="SSF52540">
    <property type="entry name" value="P-loop containing nucleoside triphosphate hydrolases"/>
    <property type="match status" value="1"/>
</dbReference>
<dbReference type="AlphaFoldDB" id="A0A238VH36"/>
<keyword evidence="2" id="KW-0813">Transport</keyword>
<keyword evidence="7" id="KW-1185">Reference proteome</keyword>
<dbReference type="NCBIfam" id="TIGR03522">
    <property type="entry name" value="GldA_ABC_ATP"/>
    <property type="match status" value="1"/>
</dbReference>
<feature type="domain" description="ABC transporter" evidence="5">
    <location>
        <begin position="2"/>
        <end position="231"/>
    </location>
</feature>
<evidence type="ECO:0000256" key="4">
    <source>
        <dbReference type="ARBA" id="ARBA00022840"/>
    </source>
</evidence>
<dbReference type="PANTHER" id="PTHR43335:SF4">
    <property type="entry name" value="ABC TRANSPORTER, ATP-BINDING PROTEIN"/>
    <property type="match status" value="1"/>
</dbReference>
<dbReference type="SMART" id="SM00382">
    <property type="entry name" value="AAA"/>
    <property type="match status" value="1"/>
</dbReference>
<keyword evidence="3" id="KW-0547">Nucleotide-binding</keyword>
<evidence type="ECO:0000256" key="2">
    <source>
        <dbReference type="ARBA" id="ARBA00022448"/>
    </source>
</evidence>
<name>A0A238VH36_9BACT</name>
<dbReference type="RefSeq" id="WP_089331618.1">
    <property type="nucleotide sequence ID" value="NZ_FZNS01000001.1"/>
</dbReference>
<reference evidence="7" key="1">
    <citation type="submission" date="2017-06" db="EMBL/GenBank/DDBJ databases">
        <authorList>
            <person name="Varghese N."/>
            <person name="Submissions S."/>
        </authorList>
    </citation>
    <scope>NUCLEOTIDE SEQUENCE [LARGE SCALE GENOMIC DNA]</scope>
    <source>
        <strain evidence="7">DSM 28041</strain>
    </source>
</reference>
<evidence type="ECO:0000259" key="5">
    <source>
        <dbReference type="PROSITE" id="PS50893"/>
    </source>
</evidence>
<dbReference type="PROSITE" id="PS50893">
    <property type="entry name" value="ABC_TRANSPORTER_2"/>
    <property type="match status" value="1"/>
</dbReference>
<dbReference type="InterPro" id="IPR003593">
    <property type="entry name" value="AAA+_ATPase"/>
</dbReference>
<dbReference type="InterPro" id="IPR027417">
    <property type="entry name" value="P-loop_NTPase"/>
</dbReference>
<evidence type="ECO:0000256" key="3">
    <source>
        <dbReference type="ARBA" id="ARBA00022741"/>
    </source>
</evidence>
<dbReference type="InterPro" id="IPR019864">
    <property type="entry name" value="Motility-assoc_ABC_GldA"/>
</dbReference>
<dbReference type="GO" id="GO:0005524">
    <property type="term" value="F:ATP binding"/>
    <property type="evidence" value="ECO:0007669"/>
    <property type="project" value="UniProtKB-KW"/>
</dbReference>